<keyword evidence="2" id="KW-1185">Reference proteome</keyword>
<dbReference type="Proteomes" id="UP000534294">
    <property type="component" value="Unassembled WGS sequence"/>
</dbReference>
<dbReference type="RefSeq" id="WP_184207911.1">
    <property type="nucleotide sequence ID" value="NZ_JACHIF010000003.1"/>
</dbReference>
<sequence length="245" mass="27672">MRYFLPDLRLSCELPPQSAVADKLGGLPWGMSQEQWPKCKDCGKSQSLLAQFIHDPDRFDLGREGRVLNVFQCNHNPGMCNTWEGGSGANACFISEPEELTNQLAELPEDMPPLEREAIIIGWVENEDGIDASKEGHFYSSDTYYTLPELEKEKVIMGTKLGSVPWWVQSPDETPKGDWRFVAQLSDFYSFLTPPSAKHLDISEDPERWEGRTHQCDGPNFGGCGTGFIFLNSAPKPEGWFFWQC</sequence>
<evidence type="ECO:0000313" key="1">
    <source>
        <dbReference type="EMBL" id="MBB5037747.1"/>
    </source>
</evidence>
<reference evidence="1 2" key="1">
    <citation type="submission" date="2020-08" db="EMBL/GenBank/DDBJ databases">
        <title>Genomic Encyclopedia of Type Strains, Phase IV (KMG-IV): sequencing the most valuable type-strain genomes for metagenomic binning, comparative biology and taxonomic classification.</title>
        <authorList>
            <person name="Goeker M."/>
        </authorList>
    </citation>
    <scope>NUCLEOTIDE SEQUENCE [LARGE SCALE GENOMIC DNA]</scope>
    <source>
        <strain evidence="1 2">DSM 12251</strain>
    </source>
</reference>
<evidence type="ECO:0000313" key="2">
    <source>
        <dbReference type="Proteomes" id="UP000534294"/>
    </source>
</evidence>
<proteinExistence type="predicted"/>
<dbReference type="AlphaFoldDB" id="A0A7W7YKJ5"/>
<protein>
    <recommendedName>
        <fullName evidence="3">DUF1963 domain-containing protein</fullName>
    </recommendedName>
</protein>
<name>A0A7W7YKJ5_9BACT</name>
<gene>
    <name evidence="1" type="ORF">HNQ64_001996</name>
</gene>
<organism evidence="1 2">
    <name type="scientific">Prosthecobacter dejongeii</name>
    <dbReference type="NCBI Taxonomy" id="48465"/>
    <lineage>
        <taxon>Bacteria</taxon>
        <taxon>Pseudomonadati</taxon>
        <taxon>Verrucomicrobiota</taxon>
        <taxon>Verrucomicrobiia</taxon>
        <taxon>Verrucomicrobiales</taxon>
        <taxon>Verrucomicrobiaceae</taxon>
        <taxon>Prosthecobacter</taxon>
    </lineage>
</organism>
<comment type="caution">
    <text evidence="1">The sequence shown here is derived from an EMBL/GenBank/DDBJ whole genome shotgun (WGS) entry which is preliminary data.</text>
</comment>
<dbReference type="Gene3D" id="2.30.320.10">
    <property type="entry name" value="YwqG-like"/>
    <property type="match status" value="1"/>
</dbReference>
<evidence type="ECO:0008006" key="3">
    <source>
        <dbReference type="Google" id="ProtNLM"/>
    </source>
</evidence>
<accession>A0A7W7YKJ5</accession>
<dbReference type="EMBL" id="JACHIF010000003">
    <property type="protein sequence ID" value="MBB5037747.1"/>
    <property type="molecule type" value="Genomic_DNA"/>
</dbReference>